<reference evidence="3" key="1">
    <citation type="journal article" date="2020" name="mSystems">
        <title>Genome- and Community-Level Interaction Insights into Carbon Utilization and Element Cycling Functions of Hydrothermarchaeota in Hydrothermal Sediment.</title>
        <authorList>
            <person name="Zhou Z."/>
            <person name="Liu Y."/>
            <person name="Xu W."/>
            <person name="Pan J."/>
            <person name="Luo Z.H."/>
            <person name="Li M."/>
        </authorList>
    </citation>
    <scope>NUCLEOTIDE SEQUENCE [LARGE SCALE GENOMIC DNA]</scope>
    <source>
        <strain evidence="2">SpSt-629</strain>
        <strain evidence="3">SpSt-688</strain>
    </source>
</reference>
<proteinExistence type="predicted"/>
<organism evidence="3">
    <name type="scientific">Ignisphaera aggregans</name>
    <dbReference type="NCBI Taxonomy" id="334771"/>
    <lineage>
        <taxon>Archaea</taxon>
        <taxon>Thermoproteota</taxon>
        <taxon>Thermoprotei</taxon>
        <taxon>Desulfurococcales</taxon>
        <taxon>Desulfurococcaceae</taxon>
        <taxon>Ignisphaera</taxon>
    </lineage>
</organism>
<accession>A0A7J3MY45</accession>
<dbReference type="InterPro" id="IPR011047">
    <property type="entry name" value="Quinoprotein_ADH-like_sf"/>
</dbReference>
<dbReference type="InterPro" id="IPR008969">
    <property type="entry name" value="CarboxyPept-like_regulatory"/>
</dbReference>
<dbReference type="EMBL" id="DTDH01000105">
    <property type="protein sequence ID" value="HGT98482.1"/>
    <property type="molecule type" value="Genomic_DNA"/>
</dbReference>
<keyword evidence="1" id="KW-0812">Transmembrane</keyword>
<keyword evidence="1" id="KW-0472">Membrane</keyword>
<gene>
    <name evidence="2" type="ORF">ENT99_08180</name>
    <name evidence="3" type="ORF">ENU64_03545</name>
</gene>
<protein>
    <recommendedName>
        <fullName evidence="4">Carboxypeptidase regulatory-like domain-containing protein</fullName>
    </recommendedName>
</protein>
<comment type="caution">
    <text evidence="3">The sequence shown here is derived from an EMBL/GenBank/DDBJ whole genome shotgun (WGS) entry which is preliminary data.</text>
</comment>
<evidence type="ECO:0000256" key="1">
    <source>
        <dbReference type="SAM" id="Phobius"/>
    </source>
</evidence>
<feature type="transmembrane region" description="Helical" evidence="1">
    <location>
        <begin position="1204"/>
        <end position="1225"/>
    </location>
</feature>
<evidence type="ECO:0000313" key="2">
    <source>
        <dbReference type="EMBL" id="HFQ79653.1"/>
    </source>
</evidence>
<evidence type="ECO:0000313" key="3">
    <source>
        <dbReference type="EMBL" id="HGT98482.1"/>
    </source>
</evidence>
<name>A0A7J3MY45_9CREN</name>
<dbReference type="SUPFAM" id="SSF50998">
    <property type="entry name" value="Quinoprotein alcohol dehydrogenase-like"/>
    <property type="match status" value="1"/>
</dbReference>
<dbReference type="EMBL" id="DTAU01000152">
    <property type="protein sequence ID" value="HFQ79653.1"/>
    <property type="molecule type" value="Genomic_DNA"/>
</dbReference>
<evidence type="ECO:0008006" key="4">
    <source>
        <dbReference type="Google" id="ProtNLM"/>
    </source>
</evidence>
<keyword evidence="1" id="KW-1133">Transmembrane helix</keyword>
<dbReference type="AlphaFoldDB" id="A0A7J3MY45"/>
<sequence length="1242" mass="139491">MGVKMNLKLTPKMKPISRISRISTVVAILISLCIVSCCLNRELYVHTQFIEPRNMVFAYSIDLASIGITPKHINLLDRSRVMVVGNIGNVNGVAVLEVSNPYRDPIVEDIYPLTGSPTCTAKDGYPTTRIAVGSDRGEILVFRVDGGRITKYLYIVLGADFYVNKIFLAKDSVGNVKILALVSEGGASVAPCMNCHLYILDEEAQGVFRIGPKVGNATALGRAYEGVYIQDVAPLAIYGDDGFYWDASKVLLAYIPQKDVVRFVLNVTYMYEGKVEAISKALVEVNATVRGLTSMVYGVNANDRGVAYIPVQVDSQRPTYITFVIRNIAGEIVWTYKFIYEPNRYRILPEEIPVPPAILPTSHVDTRPAEKVYGIPGFLRVNLMLVDTTPAPISMGRNMSATFLLDPPLHGLFFIRGSKEAMSKLVYGSPGYIYVSTVAIETDRIRNIVTVEDYVGIGTTIISDASTYSDGSYIMVGLSDGRLRVYLPQAGGGFTLKYIYTLLPSIRSITTIPTASGYTYVVVSESGVQVLRTIPYPQPIFRKLLDLCLSSPRYIDGDTLLDVSTIALLDLSSVVIVRNSDMAVERQMILSVDDIMARNIMVNINMPGNETTVDTIAVFKYPEGTVEYRLNGNTSLMLKNILIGVEYELNIYTGRPYIYNSSIRFILREDMTIDIIRKEYTDLPTKPRCCNLDLGLRYREYNVVLRIVDDFERKQPVAPIDIYIDDMVLKENTYEETYTVRMLYGVHRLEVRPSKDFEDAYITNLTEVFIDRDTEVQIVIKRKTYNIMIKVVDELTNSYPIAPINMTIFKTFYMISPENYVINVTLPYGAYKAAVKPCKGYEKVYGVKEIEMNVPKVKVYMINMSRNMYRVDIRLRDIYSEGLVAPIDLYLNGTLIVSNITEPRIVRSISYGNWTLKVAPSKGYDYVYESHDIELGVYEDTVREVNVPRVNYTITIDLVDVYGKIVSPLSIAMRGPVSTERIVEPPGRTIYLMLPYGSYGIDIQPSNTSIYKSHTMAIEVRSSQNVKIPIQRVEYRLEIKAEDRYIGIVVGRFDVYINGTKKAENMAISTSLDIPYGVYSVQLIPSGTWDRGYEPSKPIVVNVVGDTSITIPVDRKTYALKVVVVEGVNPVRNAIVTIYSMETLTTVTQLITDERGAIETKIPYGSYRIVVSHPDYNIGEIPYITLDNDRSELISISPTPIALIWRYMPVIATLICLGIAVYAVMKIRAILARRLAPEEELF</sequence>
<dbReference type="SUPFAM" id="SSF49464">
    <property type="entry name" value="Carboxypeptidase regulatory domain-like"/>
    <property type="match status" value="1"/>
</dbReference>